<proteinExistence type="predicted"/>
<feature type="region of interest" description="Disordered" evidence="1">
    <location>
        <begin position="123"/>
        <end position="151"/>
    </location>
</feature>
<feature type="compositionally biased region" description="Polar residues" evidence="1">
    <location>
        <begin position="604"/>
        <end position="669"/>
    </location>
</feature>
<evidence type="ECO:0000313" key="3">
    <source>
        <dbReference type="Proteomes" id="UP000094285"/>
    </source>
</evidence>
<feature type="compositionally biased region" description="Low complexity" evidence="1">
    <location>
        <begin position="49"/>
        <end position="60"/>
    </location>
</feature>
<dbReference type="STRING" id="984487.A0A1E4SSA6"/>
<dbReference type="RefSeq" id="XP_020067503.1">
    <property type="nucleotide sequence ID" value="XM_020207260.1"/>
</dbReference>
<protein>
    <submittedName>
        <fullName evidence="2">Uncharacterized protein</fullName>
    </submittedName>
</protein>
<dbReference type="OrthoDB" id="4026708at2759"/>
<dbReference type="EMBL" id="KV453909">
    <property type="protein sequence ID" value="ODV82381.1"/>
    <property type="molecule type" value="Genomic_DNA"/>
</dbReference>
<name>A0A1E4SSA6_9ASCO</name>
<dbReference type="Proteomes" id="UP000094285">
    <property type="component" value="Unassembled WGS sequence"/>
</dbReference>
<feature type="region of interest" description="Disordered" evidence="1">
    <location>
        <begin position="1"/>
        <end position="80"/>
    </location>
</feature>
<dbReference type="GeneID" id="30981397"/>
<accession>A0A1E4SSA6</accession>
<keyword evidence="3" id="KW-1185">Reference proteome</keyword>
<feature type="region of interest" description="Disordered" evidence="1">
    <location>
        <begin position="604"/>
        <end position="674"/>
    </location>
</feature>
<feature type="region of interest" description="Disordered" evidence="1">
    <location>
        <begin position="250"/>
        <end position="382"/>
    </location>
</feature>
<feature type="compositionally biased region" description="Polar residues" evidence="1">
    <location>
        <begin position="1"/>
        <end position="11"/>
    </location>
</feature>
<evidence type="ECO:0000256" key="1">
    <source>
        <dbReference type="SAM" id="MobiDB-lite"/>
    </source>
</evidence>
<feature type="compositionally biased region" description="Low complexity" evidence="1">
    <location>
        <begin position="134"/>
        <end position="146"/>
    </location>
</feature>
<organism evidence="2 3">
    <name type="scientific">Suhomyces tanzawaensis NRRL Y-17324</name>
    <dbReference type="NCBI Taxonomy" id="984487"/>
    <lineage>
        <taxon>Eukaryota</taxon>
        <taxon>Fungi</taxon>
        <taxon>Dikarya</taxon>
        <taxon>Ascomycota</taxon>
        <taxon>Saccharomycotina</taxon>
        <taxon>Pichiomycetes</taxon>
        <taxon>Debaryomycetaceae</taxon>
        <taxon>Suhomyces</taxon>
    </lineage>
</organism>
<dbReference type="AlphaFoldDB" id="A0A1E4SSA6"/>
<feature type="compositionally biased region" description="Basic and acidic residues" evidence="1">
    <location>
        <begin position="347"/>
        <end position="358"/>
    </location>
</feature>
<sequence length="687" mass="74967">MPDQHSPNGVYQTLPPAPELPQYQLVAPQYGTGAPGYSPAPPHAFVLPSQSSSKSASGTSTPQVRKKRGRPPKATSLSSKITTTLNISVNTSPLSGLPTAEFNSNQIVKRGAPDFFTPLMRIGSAKQKKRRKNSASSSVGSSPSVAKRAKSNTAAAIPTAAAAAPHMDNLLVTPLSSAINGSTFTPYHQINSRALDNISMITQSDQVHNPQMFNLHNSDVSYYNTPPSSTVKGHFPNYLSTPQFVGSARSPVFPTPSRTEERPQSQAPAFMVTSSTPTPNVHNQDPMNMSPNNNLLPPVSLIPSKMDFLEQQQQQQHHQQQQQQPQQQQQQQLHQDTQCQTPQSGEALKELPRKELPRKQRPQRTAKAQLVVPQTTKASTPPTSNYLLKLTIDDLGKAIFSSDFFASEPKEVSPTVEVSPHTKPLPAPVKAKAVSKAPTLKKEAKLPTVRPRLTHANSVIGIEAQYIQKEQKPQIHENVNPANGTPAALRRHNSDITGFTNTVQNSSLASISEQGNITQPPMPQTPKYDDNYLYTSTGFTPNTNLGFSLTPQFNSMMYSMMSINSPQVRKNNQEFLMNQEFFMGGQPPQQTQDFRFDQDNLTLQSHKPQVGPSNPSLTAGESTSTGAFNDGSINMTDLMNLGNSTNDYDSKNSAKPFQTPSSSAPLSNEDSGDARLALKKIIHVKRK</sequence>
<feature type="compositionally biased region" description="Polar residues" evidence="1">
    <location>
        <begin position="264"/>
        <end position="285"/>
    </location>
</feature>
<reference evidence="3" key="1">
    <citation type="submission" date="2016-05" db="EMBL/GenBank/DDBJ databases">
        <title>Comparative genomics of biotechnologically important yeasts.</title>
        <authorList>
            <consortium name="DOE Joint Genome Institute"/>
            <person name="Riley R."/>
            <person name="Haridas S."/>
            <person name="Wolfe K.H."/>
            <person name="Lopes M.R."/>
            <person name="Hittinger C.T."/>
            <person name="Goker M."/>
            <person name="Salamov A."/>
            <person name="Wisecaver J."/>
            <person name="Long T.M."/>
            <person name="Aerts A.L."/>
            <person name="Barry K."/>
            <person name="Choi C."/>
            <person name="Clum A."/>
            <person name="Coughlan A.Y."/>
            <person name="Deshpande S."/>
            <person name="Douglass A.P."/>
            <person name="Hanson S.J."/>
            <person name="Klenk H.-P."/>
            <person name="Labutti K."/>
            <person name="Lapidus A."/>
            <person name="Lindquist E."/>
            <person name="Lipzen A."/>
            <person name="Meier-Kolthoff J.P."/>
            <person name="Ohm R.A."/>
            <person name="Otillar R.P."/>
            <person name="Pangilinan J."/>
            <person name="Peng Y."/>
            <person name="Rokas A."/>
            <person name="Rosa C.A."/>
            <person name="Scheuner C."/>
            <person name="Sibirny A.A."/>
            <person name="Slot J.C."/>
            <person name="Stielow J.B."/>
            <person name="Sun H."/>
            <person name="Kurtzman C.P."/>
            <person name="Blackwell M."/>
            <person name="Grigoriev I.V."/>
            <person name="Jeffries T.W."/>
        </authorList>
    </citation>
    <scope>NUCLEOTIDE SEQUENCE [LARGE SCALE GENOMIC DNA]</scope>
    <source>
        <strain evidence="3">NRRL Y-17324</strain>
    </source>
</reference>
<feature type="compositionally biased region" description="Low complexity" evidence="1">
    <location>
        <begin position="311"/>
        <end position="343"/>
    </location>
</feature>
<feature type="compositionally biased region" description="Low complexity" evidence="1">
    <location>
        <begin position="286"/>
        <end position="304"/>
    </location>
</feature>
<gene>
    <name evidence="2" type="ORF">CANTADRAFT_24917</name>
</gene>
<evidence type="ECO:0000313" key="2">
    <source>
        <dbReference type="EMBL" id="ODV82381.1"/>
    </source>
</evidence>
<feature type="compositionally biased region" description="Polar residues" evidence="1">
    <location>
        <begin position="372"/>
        <end position="382"/>
    </location>
</feature>